<protein>
    <submittedName>
        <fullName evidence="1">Uncharacterized protein</fullName>
    </submittedName>
</protein>
<evidence type="ECO:0000313" key="2">
    <source>
        <dbReference type="Proteomes" id="UP000070422"/>
    </source>
</evidence>
<gene>
    <name evidence="1" type="ORF">HMPREF3187_00523</name>
</gene>
<organism evidence="1 2">
    <name type="scientific">Aerococcus christensenii</name>
    <dbReference type="NCBI Taxonomy" id="87541"/>
    <lineage>
        <taxon>Bacteria</taxon>
        <taxon>Bacillati</taxon>
        <taxon>Bacillota</taxon>
        <taxon>Bacilli</taxon>
        <taxon>Lactobacillales</taxon>
        <taxon>Aerococcaceae</taxon>
        <taxon>Aerococcus</taxon>
    </lineage>
</organism>
<dbReference type="EMBL" id="LSCQ01000026">
    <property type="protein sequence ID" value="KXB37448.1"/>
    <property type="molecule type" value="Genomic_DNA"/>
</dbReference>
<dbReference type="AlphaFoldDB" id="A0A133Y2M2"/>
<reference evidence="1 2" key="1">
    <citation type="submission" date="2016-01" db="EMBL/GenBank/DDBJ databases">
        <authorList>
            <person name="Oliw E.H."/>
        </authorList>
    </citation>
    <scope>NUCLEOTIDE SEQUENCE [LARGE SCALE GENOMIC DNA]</scope>
    <source>
        <strain evidence="1 2">KA00635</strain>
    </source>
</reference>
<name>A0A133Y2M2_9LACT</name>
<accession>A0A133Y2M2</accession>
<comment type="caution">
    <text evidence="1">The sequence shown here is derived from an EMBL/GenBank/DDBJ whole genome shotgun (WGS) entry which is preliminary data.</text>
</comment>
<dbReference type="Proteomes" id="UP000070422">
    <property type="component" value="Unassembled WGS sequence"/>
</dbReference>
<proteinExistence type="predicted"/>
<evidence type="ECO:0000313" key="1">
    <source>
        <dbReference type="EMBL" id="KXB37448.1"/>
    </source>
</evidence>
<sequence length="94" mass="10160">MVIIPESKGFNFKRVVNKPVIAPAAIPAKKAIPKATTGWKPKHMAWPPNPAPKVKLPSVVISGAFKIRKLINIPNPMTAQTLPSAKALIKTSIF</sequence>